<name>A0AAJ6YLU6_9HYME</name>
<dbReference type="GO" id="GO:0031514">
    <property type="term" value="C:motile cilium"/>
    <property type="evidence" value="ECO:0007669"/>
    <property type="project" value="TreeGrafter"/>
</dbReference>
<evidence type="ECO:0000313" key="4">
    <source>
        <dbReference type="Proteomes" id="UP000695007"/>
    </source>
</evidence>
<dbReference type="GeneID" id="105364262"/>
<dbReference type="InterPro" id="IPR011990">
    <property type="entry name" value="TPR-like_helical_dom_sf"/>
</dbReference>
<evidence type="ECO:0000256" key="2">
    <source>
        <dbReference type="ARBA" id="ARBA00022803"/>
    </source>
</evidence>
<evidence type="ECO:0000256" key="3">
    <source>
        <dbReference type="PROSITE-ProRule" id="PRU00339"/>
    </source>
</evidence>
<dbReference type="InterPro" id="IPR019734">
    <property type="entry name" value="TPR_rpt"/>
</dbReference>
<dbReference type="InterPro" id="IPR052628">
    <property type="entry name" value="CFAP70"/>
</dbReference>
<dbReference type="PANTHER" id="PTHR44314:SF1">
    <property type="entry name" value="CILIA- AND FLAGELLA-ASSOCIATED PROTEIN 70"/>
    <property type="match status" value="1"/>
</dbReference>
<protein>
    <submittedName>
        <fullName evidence="5">Tetratricopeptide repeat protein 18</fullName>
    </submittedName>
</protein>
<dbReference type="SMART" id="SM00028">
    <property type="entry name" value="TPR"/>
    <property type="match status" value="4"/>
</dbReference>
<keyword evidence="1" id="KW-0677">Repeat</keyword>
<dbReference type="Gene3D" id="1.25.40.10">
    <property type="entry name" value="Tetratricopeptide repeat domain"/>
    <property type="match status" value="2"/>
</dbReference>
<accession>A0AAJ6YLU6</accession>
<evidence type="ECO:0000256" key="1">
    <source>
        <dbReference type="ARBA" id="ARBA00022737"/>
    </source>
</evidence>
<dbReference type="RefSeq" id="XP_011500450.1">
    <property type="nucleotide sequence ID" value="XM_011502148.1"/>
</dbReference>
<organism evidence="4 5">
    <name type="scientific">Ceratosolen solmsi marchali</name>
    <dbReference type="NCBI Taxonomy" id="326594"/>
    <lineage>
        <taxon>Eukaryota</taxon>
        <taxon>Metazoa</taxon>
        <taxon>Ecdysozoa</taxon>
        <taxon>Arthropoda</taxon>
        <taxon>Hexapoda</taxon>
        <taxon>Insecta</taxon>
        <taxon>Pterygota</taxon>
        <taxon>Neoptera</taxon>
        <taxon>Endopterygota</taxon>
        <taxon>Hymenoptera</taxon>
        <taxon>Apocrita</taxon>
        <taxon>Proctotrupomorpha</taxon>
        <taxon>Chalcidoidea</taxon>
        <taxon>Agaonidae</taxon>
        <taxon>Agaoninae</taxon>
        <taxon>Ceratosolen</taxon>
    </lineage>
</organism>
<sequence length="985" mass="115192">MQVETIKSASEDSLSYSNNDEDVHNEIEISIDSIENIIRNESFLIKIVIEHEDLLLGESDTIKINSSYKNLIKVYPIDFKISLSYIPNNTSSIAPLVSTPILIKIFEILGDNGSSKPNIESKDNETANERSTSELESSRKLYGMCNIDMLPIILGEITFSEKLLVQSPSYTWDQNIVSWENLSRISITVQQDEIKILEDIDFNFLSITIESMYNLPDNFTNSMNYKCGTILYPHKNVKESCIIFDDGTWTNISNVEKMKSWRSLQDVQSRARLSKYKIDSDFNNIKNDFKSLNLKTIIEPKNKRIKWNVMNRSFLDKKNIDRLKDRLKKYKYWPFEVIVKENVDPSETKRESTEEVIYQFYADISQLIFPGQKKVRVLSQIHMQSLAEMKEKTGLEISIFSNKSLEDCELQSDEIPSTSDCSVYGENGKPVYILVEFELYKTLFPARILEDFTKATEILKNKPKPNKPIYLYTPDLVHDQYIKCIKQLVDVLEESYRDDLTRFKQYLHETGKYLSMQSTLKNKIINLLDQKFPLNSADCFSTKNQDFIVSCYSYLVEQMHIALNTKLDVRFGDEYIDPENPDELWIRAEEAYEYKHYDKANKLLIKIISNDRSNASSWVKYGIYLLKISNNDEAIECCREAIRLNSRHKIALLMYGILLAMNENYSEAEIFIKAVTLFYPRFSEGWVILHLLYVKTEYYPGIDITLQLAEKCLKDRIPDKDTMEILEKEPIAWSTNLCSENRIFILTAVLLLKLNLYNFAGLALTQELSLRQKSVEFLYFFSVNAYLNRNYEIALDYLNQAETIIGTDYSIAALLGHVFYEFGDMNETIKYYEIVDKLYERPENIHLVHLRMGFYFISNRQYERARNIFSRACKQASTCKIWLGFGISNYHLEYYEECEAALIEANRIDDEDPEVWAYLCLLSISLHRYDEFTQCYRQTVKNNLKNDELWRLITRTMDTFNYTTPFVFDDPSKKCTCTAMSWAKQ</sequence>
<dbReference type="KEGG" id="csol:105364262"/>
<dbReference type="PANTHER" id="PTHR44314">
    <property type="entry name" value="CILIA- AND FLAGELLA-ASSOCIATED PROTEIN 70"/>
    <property type="match status" value="1"/>
</dbReference>
<keyword evidence="2 3" id="KW-0802">TPR repeat</keyword>
<gene>
    <name evidence="5" type="primary">LOC105364262</name>
</gene>
<dbReference type="GO" id="GO:0003341">
    <property type="term" value="P:cilium movement"/>
    <property type="evidence" value="ECO:0007669"/>
    <property type="project" value="TreeGrafter"/>
</dbReference>
<feature type="repeat" description="TPR" evidence="3">
    <location>
        <begin position="615"/>
        <end position="648"/>
    </location>
</feature>
<evidence type="ECO:0000313" key="5">
    <source>
        <dbReference type="RefSeq" id="XP_011500450.1"/>
    </source>
</evidence>
<dbReference type="PROSITE" id="PS50005">
    <property type="entry name" value="TPR"/>
    <property type="match status" value="1"/>
</dbReference>
<dbReference type="GO" id="GO:0070062">
    <property type="term" value="C:extracellular exosome"/>
    <property type="evidence" value="ECO:0007669"/>
    <property type="project" value="TreeGrafter"/>
</dbReference>
<keyword evidence="4" id="KW-1185">Reference proteome</keyword>
<dbReference type="AlphaFoldDB" id="A0AAJ6YLU6"/>
<dbReference type="SUPFAM" id="SSF48452">
    <property type="entry name" value="TPR-like"/>
    <property type="match status" value="3"/>
</dbReference>
<reference evidence="5" key="1">
    <citation type="submission" date="2025-08" db="UniProtKB">
        <authorList>
            <consortium name="RefSeq"/>
        </authorList>
    </citation>
    <scope>IDENTIFICATION</scope>
</reference>
<dbReference type="Proteomes" id="UP000695007">
    <property type="component" value="Unplaced"/>
</dbReference>
<proteinExistence type="predicted"/>
<dbReference type="GO" id="GO:0060271">
    <property type="term" value="P:cilium assembly"/>
    <property type="evidence" value="ECO:0007669"/>
    <property type="project" value="TreeGrafter"/>
</dbReference>